<sequence length="514" mass="57501">MSLRFVLKTPSPGTQSNSLVVLYLDNWDDYSFKTFFTARIYDENGTAHELGSLKIGFVGQQHSRTSDSLLPSFSELPEQYFSLGQEPEYYERLMKLSSKLRNEYLRAIRDVVSDSERLIKAEQETVFSTSLLRNVSRSVIEGQFRRILDGGAMLTEYRFVYTAPFGDSVGPMQLDFEVVPNSLPPTNIHVLIGRNGVGKTTLLNAITASIVERKSHQDVGSFQVSEHKFFPRVAMPENYFSSVTSVAFSAFDSFTPPPDRTDRSKGVGYFYIGLKKRVSAANPNEFMLKAPSDLSGDFVASLRACFNTETKRQQWRNAIHALEFDENFAEMNLSYLAEGTLTNDEVSAQAHRLFTLMSSGHKIVLLTITKLVETVEEKSLILLDEPESHLHPPLLSAFTRALSELLIARNAVALVATHSPVVVQEVPKSCVWKIRRYRNASRAERAETETFGENVGALTREIFGLEVSKSGFHDMLAKAVDRGQSFDQVLQSYGEQIGLEGQSILRALSASKKG</sequence>
<evidence type="ECO:0000313" key="2">
    <source>
        <dbReference type="EMBL" id="UVA77936.1"/>
    </source>
</evidence>
<proteinExistence type="predicted"/>
<evidence type="ECO:0000259" key="1">
    <source>
        <dbReference type="SMART" id="SM00382"/>
    </source>
</evidence>
<dbReference type="PANTHER" id="PTHR43581:SF2">
    <property type="entry name" value="EXCINUCLEASE ATPASE SUBUNIT"/>
    <property type="match status" value="1"/>
</dbReference>
<dbReference type="InterPro" id="IPR003593">
    <property type="entry name" value="AAA+_ATPase"/>
</dbReference>
<dbReference type="Proteomes" id="UP001058980">
    <property type="component" value="Chromosome"/>
</dbReference>
<dbReference type="InterPro" id="IPR003959">
    <property type="entry name" value="ATPase_AAA_core"/>
</dbReference>
<gene>
    <name evidence="2" type="ORF">NTU39_17820</name>
</gene>
<dbReference type="Gene3D" id="3.40.50.300">
    <property type="entry name" value="P-loop containing nucleotide triphosphate hydrolases"/>
    <property type="match status" value="1"/>
</dbReference>
<dbReference type="InterPro" id="IPR051396">
    <property type="entry name" value="Bact_Antivir_Def_Nuclease"/>
</dbReference>
<name>A0ABY5QAZ4_9BURK</name>
<dbReference type="SUPFAM" id="SSF52540">
    <property type="entry name" value="P-loop containing nucleoside triphosphate hydrolases"/>
    <property type="match status" value="1"/>
</dbReference>
<dbReference type="Pfam" id="PF13304">
    <property type="entry name" value="AAA_21"/>
    <property type="match status" value="1"/>
</dbReference>
<dbReference type="RefSeq" id="WP_257958187.1">
    <property type="nucleotide sequence ID" value="NZ_CP102780.1"/>
</dbReference>
<accession>A0ABY5QAZ4</accession>
<dbReference type="InterPro" id="IPR027417">
    <property type="entry name" value="P-loop_NTPase"/>
</dbReference>
<dbReference type="EMBL" id="CP102780">
    <property type="protein sequence ID" value="UVA77936.1"/>
    <property type="molecule type" value="Genomic_DNA"/>
</dbReference>
<organism evidence="2 3">
    <name type="scientific">Pandoraea commovens</name>
    <dbReference type="NCBI Taxonomy" id="2508289"/>
    <lineage>
        <taxon>Bacteria</taxon>
        <taxon>Pseudomonadati</taxon>
        <taxon>Pseudomonadota</taxon>
        <taxon>Betaproteobacteria</taxon>
        <taxon>Burkholderiales</taxon>
        <taxon>Burkholderiaceae</taxon>
        <taxon>Pandoraea</taxon>
    </lineage>
</organism>
<dbReference type="SMART" id="SM00382">
    <property type="entry name" value="AAA"/>
    <property type="match status" value="1"/>
</dbReference>
<keyword evidence="3" id="KW-1185">Reference proteome</keyword>
<protein>
    <submittedName>
        <fullName evidence="2">ATP-binding protein</fullName>
    </submittedName>
</protein>
<evidence type="ECO:0000313" key="3">
    <source>
        <dbReference type="Proteomes" id="UP001058980"/>
    </source>
</evidence>
<keyword evidence="2" id="KW-0547">Nucleotide-binding</keyword>
<reference evidence="2" key="1">
    <citation type="submission" date="2022-08" db="EMBL/GenBank/DDBJ databases">
        <title>Multi-unit outbreak of Pandoraea commovens among non-cystic fibrosis intensive care patients from 2019 to 2021 in Berlin, Germany.</title>
        <authorList>
            <person name="Menzel P."/>
        </authorList>
    </citation>
    <scope>NUCLEOTIDE SEQUENCE</scope>
    <source>
        <strain evidence="2">LB-19-202-79</strain>
    </source>
</reference>
<dbReference type="GO" id="GO:0005524">
    <property type="term" value="F:ATP binding"/>
    <property type="evidence" value="ECO:0007669"/>
    <property type="project" value="UniProtKB-KW"/>
</dbReference>
<feature type="domain" description="AAA+ ATPase" evidence="1">
    <location>
        <begin position="185"/>
        <end position="438"/>
    </location>
</feature>
<keyword evidence="2" id="KW-0067">ATP-binding</keyword>
<dbReference type="PANTHER" id="PTHR43581">
    <property type="entry name" value="ATP/GTP PHOSPHATASE"/>
    <property type="match status" value="1"/>
</dbReference>